<dbReference type="AlphaFoldDB" id="A0A9Q4T2Y0"/>
<protein>
    <submittedName>
        <fullName evidence="1">Transposase</fullName>
    </submittedName>
</protein>
<dbReference type="RefSeq" id="WP_007748701.1">
    <property type="nucleotide sequence ID" value="NZ_CP101595.1"/>
</dbReference>
<accession>A0A9Q4T2Y0</accession>
<dbReference type="Proteomes" id="UP000778262">
    <property type="component" value="Unassembled WGS sequence"/>
</dbReference>
<evidence type="ECO:0000313" key="1">
    <source>
        <dbReference type="EMBL" id="NCH86521.1"/>
    </source>
</evidence>
<dbReference type="EMBL" id="RPBY01000001">
    <property type="protein sequence ID" value="NCH86521.1"/>
    <property type="molecule type" value="Genomic_DNA"/>
</dbReference>
<gene>
    <name evidence="1" type="ORF">EHJ13_03495</name>
</gene>
<comment type="caution">
    <text evidence="1">The sequence shown here is derived from an EMBL/GenBank/DDBJ whole genome shotgun (WGS) entry which is preliminary data.</text>
</comment>
<proteinExistence type="predicted"/>
<evidence type="ECO:0000313" key="2">
    <source>
        <dbReference type="Proteomes" id="UP000778262"/>
    </source>
</evidence>
<sequence length="101" mass="11306">MRHTEKLVLTHSSGDKLYPVMMENKATGKVAYRVVPPGGDKTEDLYETEDVEEAIQLVLKKNFSIRCETLTPSVKQKNGKSIKRSGLYSLNGTSIISFTTR</sequence>
<name>A0A9Q4T2Y0_9ENTR</name>
<reference evidence="1" key="1">
    <citation type="submission" date="2018-11" db="EMBL/GenBank/DDBJ databases">
        <title>Genomics analysis of Putative Virulence Factors on Adhesion and Cytotoxicity for Cronobacter spp.</title>
        <authorList>
            <person name="Cui J."/>
        </authorList>
    </citation>
    <scope>NUCLEOTIDE SEQUENCE</scope>
    <source>
        <strain evidence="1">SD69</strain>
    </source>
</reference>
<organism evidence="1 2">
    <name type="scientific">Cronobacter dublinensis</name>
    <dbReference type="NCBI Taxonomy" id="413497"/>
    <lineage>
        <taxon>Bacteria</taxon>
        <taxon>Pseudomonadati</taxon>
        <taxon>Pseudomonadota</taxon>
        <taxon>Gammaproteobacteria</taxon>
        <taxon>Enterobacterales</taxon>
        <taxon>Enterobacteriaceae</taxon>
        <taxon>Cronobacter</taxon>
    </lineage>
</organism>